<organism evidence="2 3">
    <name type="scientific">Frigoriflavimonas asaccharolytica</name>
    <dbReference type="NCBI Taxonomy" id="2735899"/>
    <lineage>
        <taxon>Bacteria</taxon>
        <taxon>Pseudomonadati</taxon>
        <taxon>Bacteroidota</taxon>
        <taxon>Flavobacteriia</taxon>
        <taxon>Flavobacteriales</taxon>
        <taxon>Weeksellaceae</taxon>
        <taxon>Frigoriflavimonas</taxon>
    </lineage>
</organism>
<name>A0A8J8GDZ6_9FLAO</name>
<dbReference type="EMBL" id="JABSNO010000043">
    <property type="protein sequence ID" value="NRS94087.1"/>
    <property type="molecule type" value="Genomic_DNA"/>
</dbReference>
<dbReference type="Proteomes" id="UP000610746">
    <property type="component" value="Unassembled WGS sequence"/>
</dbReference>
<dbReference type="SUPFAM" id="SSF53474">
    <property type="entry name" value="alpha/beta-Hydrolases"/>
    <property type="match status" value="1"/>
</dbReference>
<feature type="domain" description="Bacterial virulence" evidence="1">
    <location>
        <begin position="31"/>
        <end position="209"/>
    </location>
</feature>
<dbReference type="AlphaFoldDB" id="A0A8J8GDZ6"/>
<dbReference type="Gene3D" id="3.40.50.1820">
    <property type="entry name" value="alpha/beta hydrolase"/>
    <property type="match status" value="1"/>
</dbReference>
<evidence type="ECO:0000313" key="2">
    <source>
        <dbReference type="EMBL" id="NRS94087.1"/>
    </source>
</evidence>
<comment type="caution">
    <text evidence="2">The sequence shown here is derived from an EMBL/GenBank/DDBJ whole genome shotgun (WGS) entry which is preliminary data.</text>
</comment>
<accession>A0A8J8GDZ6</accession>
<reference evidence="2" key="1">
    <citation type="submission" date="2020-05" db="EMBL/GenBank/DDBJ databases">
        <title>Genomic Encyclopedia of Type Strains, Phase IV (KMG-V): Genome sequencing to study the core and pangenomes of soil and plant-associated prokaryotes.</title>
        <authorList>
            <person name="Whitman W."/>
        </authorList>
    </citation>
    <scope>NUCLEOTIDE SEQUENCE</scope>
    <source>
        <strain evidence="2">16F</strain>
    </source>
</reference>
<evidence type="ECO:0000313" key="3">
    <source>
        <dbReference type="Proteomes" id="UP000610746"/>
    </source>
</evidence>
<dbReference type="Pfam" id="PF06057">
    <property type="entry name" value="VirJ"/>
    <property type="match status" value="1"/>
</dbReference>
<dbReference type="InterPro" id="IPR010333">
    <property type="entry name" value="VirJ"/>
</dbReference>
<proteinExistence type="predicted"/>
<keyword evidence="3" id="KW-1185">Reference proteome</keyword>
<protein>
    <submittedName>
        <fullName evidence="2">Type IV secretory pathway VirJ component</fullName>
    </submittedName>
</protein>
<sequence length="214" mass="24552">MSLLFIFSCEDDGHFIVSKWNSNNESKPIIFYISGDGGFNTFSQSMGKDLHNLGYDVFALDTKDYFWQNKSPQEASEDTEKFLKKMTKHRDNKKVILIGYSYGAEVAPFIYNRFDDDFKENISKLIIIGPTAVNDFKIHLDEYVFKPVQYGYSVVKEVNKLGSLPFTLVVSDDEVNAFPKNKITLKSYEYMHLAGSHDFSGNTQMVVDSISKYF</sequence>
<dbReference type="InterPro" id="IPR029058">
    <property type="entry name" value="AB_hydrolase_fold"/>
</dbReference>
<gene>
    <name evidence="2" type="ORF">HNQ03_003187</name>
</gene>
<evidence type="ECO:0000259" key="1">
    <source>
        <dbReference type="Pfam" id="PF06057"/>
    </source>
</evidence>